<dbReference type="InterPro" id="IPR006091">
    <property type="entry name" value="Acyl-CoA_Oxase/DH_mid-dom"/>
</dbReference>
<dbReference type="InterPro" id="IPR052033">
    <property type="entry name" value="Glutaryl-CoA_DH_mitochondrial"/>
</dbReference>
<dbReference type="InterPro" id="IPR013786">
    <property type="entry name" value="AcylCoA_DH/ox_N"/>
</dbReference>
<name>A0A9N9VN44_9HYPO</name>
<evidence type="ECO:0000259" key="9">
    <source>
        <dbReference type="Pfam" id="PF00441"/>
    </source>
</evidence>
<keyword evidence="6" id="KW-0809">Transit peptide</keyword>
<evidence type="ECO:0008006" key="15">
    <source>
        <dbReference type="Google" id="ProtNLM"/>
    </source>
</evidence>
<feature type="domain" description="Acyl-CoA dehydrogenase/oxidase C-terminal" evidence="9">
    <location>
        <begin position="844"/>
        <end position="978"/>
    </location>
</feature>
<dbReference type="InterPro" id="IPR046373">
    <property type="entry name" value="Acyl-CoA_Oxase/DH_mid-dom_sf"/>
</dbReference>
<dbReference type="Gene3D" id="3.30.9.10">
    <property type="entry name" value="D-Amino Acid Oxidase, subunit A, domain 2"/>
    <property type="match status" value="1"/>
</dbReference>
<evidence type="ECO:0000256" key="3">
    <source>
        <dbReference type="ARBA" id="ARBA00009347"/>
    </source>
</evidence>
<gene>
    <name evidence="13" type="ORF">CRHIZ90672A_00008155</name>
</gene>
<keyword evidence="5" id="KW-0274">FAD</keyword>
<dbReference type="Pfam" id="PF02771">
    <property type="entry name" value="Acyl-CoA_dh_N"/>
    <property type="match status" value="1"/>
</dbReference>
<dbReference type="PRINTS" id="PR00420">
    <property type="entry name" value="RNGMNOXGNASE"/>
</dbReference>
<dbReference type="InterPro" id="IPR002938">
    <property type="entry name" value="FAD-bd"/>
</dbReference>
<dbReference type="Gene3D" id="2.40.110.10">
    <property type="entry name" value="Butyryl-CoA Dehydrogenase, subunit A, domain 2"/>
    <property type="match status" value="1"/>
</dbReference>
<dbReference type="GO" id="GO:0033539">
    <property type="term" value="P:fatty acid beta-oxidation using acyl-CoA dehydrogenase"/>
    <property type="evidence" value="ECO:0007669"/>
    <property type="project" value="TreeGrafter"/>
</dbReference>
<dbReference type="Pfam" id="PF00441">
    <property type="entry name" value="Acyl-CoA_dh_1"/>
    <property type="match status" value="1"/>
</dbReference>
<dbReference type="Gene3D" id="3.50.50.60">
    <property type="entry name" value="FAD/NAD(P)-binding domain"/>
    <property type="match status" value="1"/>
</dbReference>
<evidence type="ECO:0000256" key="2">
    <source>
        <dbReference type="ARBA" id="ARBA00004305"/>
    </source>
</evidence>
<evidence type="ECO:0000259" key="10">
    <source>
        <dbReference type="Pfam" id="PF01494"/>
    </source>
</evidence>
<proteinExistence type="inferred from homology"/>
<accession>A0A9N9VN44</accession>
<dbReference type="SUPFAM" id="SSF56645">
    <property type="entry name" value="Acyl-CoA dehydrogenase NM domain-like"/>
    <property type="match status" value="1"/>
</dbReference>
<dbReference type="EMBL" id="CABFNQ020000710">
    <property type="protein sequence ID" value="CAH0025365.1"/>
    <property type="molecule type" value="Genomic_DNA"/>
</dbReference>
<dbReference type="Pfam" id="PF02770">
    <property type="entry name" value="Acyl-CoA_dh_M"/>
    <property type="match status" value="1"/>
</dbReference>
<feature type="domain" description="Acyl-CoA dehydrogenase/oxidase N-terminal" evidence="12">
    <location>
        <begin position="614"/>
        <end position="724"/>
    </location>
</feature>
<evidence type="ECO:0000313" key="13">
    <source>
        <dbReference type="EMBL" id="CAH0025365.1"/>
    </source>
</evidence>
<dbReference type="GO" id="GO:0004361">
    <property type="term" value="F:glutaryl-CoA dehydrogenase activity"/>
    <property type="evidence" value="ECO:0007669"/>
    <property type="project" value="TreeGrafter"/>
</dbReference>
<dbReference type="Pfam" id="PF01494">
    <property type="entry name" value="FAD_binding_3"/>
    <property type="match status" value="1"/>
</dbReference>
<dbReference type="GO" id="GO:0005743">
    <property type="term" value="C:mitochondrial inner membrane"/>
    <property type="evidence" value="ECO:0007669"/>
    <property type="project" value="TreeGrafter"/>
</dbReference>
<dbReference type="InterPro" id="IPR009100">
    <property type="entry name" value="AcylCoA_DH/oxidase_NM_dom_sf"/>
</dbReference>
<dbReference type="Gene3D" id="1.10.540.10">
    <property type="entry name" value="Acyl-CoA dehydrogenase/oxidase, N-terminal domain"/>
    <property type="match status" value="1"/>
</dbReference>
<dbReference type="Gene3D" id="1.20.140.10">
    <property type="entry name" value="Butyryl-CoA Dehydrogenase, subunit A, domain 3"/>
    <property type="match status" value="1"/>
</dbReference>
<comment type="cofactor">
    <cofactor evidence="1">
        <name>FAD</name>
        <dbReference type="ChEBI" id="CHEBI:57692"/>
    </cofactor>
</comment>
<reference evidence="13" key="1">
    <citation type="submission" date="2021-10" db="EMBL/GenBank/DDBJ databases">
        <authorList>
            <person name="Piombo E."/>
        </authorList>
    </citation>
    <scope>NUCLEOTIDE SEQUENCE</scope>
</reference>
<dbReference type="Proteomes" id="UP000696573">
    <property type="component" value="Unassembled WGS sequence"/>
</dbReference>
<dbReference type="AlphaFoldDB" id="A0A9N9VN44"/>
<dbReference type="PANTHER" id="PTHR42807:SF1">
    <property type="entry name" value="GLUTARYL-COA DEHYDROGENASE, MITOCHONDRIAL"/>
    <property type="match status" value="1"/>
</dbReference>
<dbReference type="SUPFAM" id="SSF47203">
    <property type="entry name" value="Acyl-CoA dehydrogenase C-terminal domain-like"/>
    <property type="match status" value="1"/>
</dbReference>
<evidence type="ECO:0000256" key="8">
    <source>
        <dbReference type="ARBA" id="ARBA00023128"/>
    </source>
</evidence>
<evidence type="ECO:0000313" key="14">
    <source>
        <dbReference type="Proteomes" id="UP000696573"/>
    </source>
</evidence>
<dbReference type="FunFam" id="2.40.110.10:FF:000008">
    <property type="entry name" value="Glutaryl-CoA dehydrogenase, mitochondrial"/>
    <property type="match status" value="1"/>
</dbReference>
<keyword evidence="8" id="KW-0496">Mitochondrion</keyword>
<evidence type="ECO:0000256" key="7">
    <source>
        <dbReference type="ARBA" id="ARBA00023002"/>
    </source>
</evidence>
<dbReference type="FunFam" id="1.10.540.10:FF:000003">
    <property type="entry name" value="glutaryl-CoA dehydrogenase, mitochondrial"/>
    <property type="match status" value="1"/>
</dbReference>
<dbReference type="PANTHER" id="PTHR42807">
    <property type="entry name" value="GLUTARYL-COA DEHYDROGENASE, MITOCHONDRIAL"/>
    <property type="match status" value="1"/>
</dbReference>
<evidence type="ECO:0000256" key="5">
    <source>
        <dbReference type="ARBA" id="ARBA00022827"/>
    </source>
</evidence>
<sequence>MQEYDTDVLVVGAGVAGLSTAILLAEQGIRVSVVAKHNGTAPSPRAHVTNQRTMEVFRDMGIEAEAKAAGFSLVGAGSLVMATSLTGQEIMRYSCYGGGDNQLTDFAKSSPCSMHNISQYMLEPVLLARAREKGASIRFYHELVDVEQSSTEVTARIRERTSQGEYVVRAKYLVGADGARSTVATKSGFGFEGEPGLMSMTSSWVEMDLTQYVAHRPACIYWMLQPGDEFWVGSGTCVVMKPWTEWVLNRQYNAEDGEPDTSDEAIIAHARNVLGLPDSLPIRVKHKAKWQVNHVVATEYRHGRIFLAGDAAHRHPPSSGLGSNTCVQDAFNLAWKLALVLKGKADDSLLDTYSQERQPVGKQVVDHAIETLHQMAALPKALGFQRGQSRELGFAQLENLFSDAEGAEESRLYLEEQVQLGNRRSNALGVQLGQRYQDSGAIVNDGTPFPAYQRDPVLYYEPTTHPGAYVPHAWIEYNQQRISVLDIFEHGQFGLVVGIGGKPWEVAAEEVSRDLDIKLPVHYVGLRCPYDDVLCEWRQRREISDRGALLVRPDRHIALRSHDRPENPTEVLRSALKRVLGINPRKLALPSCQKLSSMARFNWEDSLSVKNALTPEELDIQETARAYCQERLRPRVLDAYRDEDYDSNILKEMGSLGLLGATIPTHGCAGVSSVASGLIAKEVERVDSGYRSGMSVQSSLVMGPISEHGTAEQKDRFLPQLRDGTMIGCFGLTEPNHGSDPRSMETIAREHPTKKGYFSLSGAKTWITNSPIADLLIVWAKLETTGKIRGFLIERGECPPGTLETPSLKHKNGLRASITGMIQLDNCPVPAENMLQVEGLKGPFSCLNSARYGIAFGTMGALEDCINRARTYALDRNQFKKPLASYQLIQKKLADALTDAAYGTLAAIHVGRLKDDGEMAPEMISMIKRQNCDRALAGARANAASDEYHIGRHVANLFVVQTYEGQSDIHSLIIGRGITGLQAFH</sequence>
<protein>
    <recommendedName>
        <fullName evidence="15">FAD-binding domain-containing protein</fullName>
    </recommendedName>
</protein>
<dbReference type="InterPro" id="IPR037069">
    <property type="entry name" value="AcylCoA_DH/ox_N_sf"/>
</dbReference>
<dbReference type="InterPro" id="IPR036250">
    <property type="entry name" value="AcylCo_DH-like_C"/>
</dbReference>
<keyword evidence="4" id="KW-0285">Flavoprotein</keyword>
<evidence type="ECO:0000256" key="1">
    <source>
        <dbReference type="ARBA" id="ARBA00001974"/>
    </source>
</evidence>
<comment type="caution">
    <text evidence="13">The sequence shown here is derived from an EMBL/GenBank/DDBJ whole genome shotgun (WGS) entry which is preliminary data.</text>
</comment>
<comment type="subcellular location">
    <subcellularLocation>
        <location evidence="2">Mitochondrion matrix</location>
    </subcellularLocation>
</comment>
<dbReference type="InterPro" id="IPR036188">
    <property type="entry name" value="FAD/NAD-bd_sf"/>
</dbReference>
<feature type="domain" description="FAD-binding" evidence="10">
    <location>
        <begin position="5"/>
        <end position="367"/>
    </location>
</feature>
<dbReference type="Gene3D" id="3.40.30.120">
    <property type="match status" value="1"/>
</dbReference>
<evidence type="ECO:0000256" key="4">
    <source>
        <dbReference type="ARBA" id="ARBA00022630"/>
    </source>
</evidence>
<dbReference type="InterPro" id="IPR009075">
    <property type="entry name" value="AcylCo_DH/oxidase_C"/>
</dbReference>
<dbReference type="GO" id="GO:0005759">
    <property type="term" value="C:mitochondrial matrix"/>
    <property type="evidence" value="ECO:0007669"/>
    <property type="project" value="UniProtKB-SubCell"/>
</dbReference>
<evidence type="ECO:0000259" key="11">
    <source>
        <dbReference type="Pfam" id="PF02770"/>
    </source>
</evidence>
<keyword evidence="14" id="KW-1185">Reference proteome</keyword>
<evidence type="ECO:0000256" key="6">
    <source>
        <dbReference type="ARBA" id="ARBA00022946"/>
    </source>
</evidence>
<keyword evidence="7" id="KW-0560">Oxidoreductase</keyword>
<feature type="domain" description="Acyl-CoA oxidase/dehydrogenase middle" evidence="11">
    <location>
        <begin position="729"/>
        <end position="827"/>
    </location>
</feature>
<dbReference type="GO" id="GO:0000062">
    <property type="term" value="F:fatty-acyl-CoA binding"/>
    <property type="evidence" value="ECO:0007669"/>
    <property type="project" value="TreeGrafter"/>
</dbReference>
<evidence type="ECO:0000259" key="12">
    <source>
        <dbReference type="Pfam" id="PF02771"/>
    </source>
</evidence>
<dbReference type="OrthoDB" id="2690153at2759"/>
<dbReference type="GO" id="GO:0046949">
    <property type="term" value="P:fatty-acyl-CoA biosynthetic process"/>
    <property type="evidence" value="ECO:0007669"/>
    <property type="project" value="TreeGrafter"/>
</dbReference>
<dbReference type="Pfam" id="PF21274">
    <property type="entry name" value="Rng_hyd_C"/>
    <property type="match status" value="1"/>
</dbReference>
<dbReference type="SUPFAM" id="SSF51905">
    <property type="entry name" value="FAD/NAD(P)-binding domain"/>
    <property type="match status" value="1"/>
</dbReference>
<organism evidence="13 14">
    <name type="scientific">Clonostachys rhizophaga</name>
    <dbReference type="NCBI Taxonomy" id="160324"/>
    <lineage>
        <taxon>Eukaryota</taxon>
        <taxon>Fungi</taxon>
        <taxon>Dikarya</taxon>
        <taxon>Ascomycota</taxon>
        <taxon>Pezizomycotina</taxon>
        <taxon>Sordariomycetes</taxon>
        <taxon>Hypocreomycetidae</taxon>
        <taxon>Hypocreales</taxon>
        <taxon>Bionectriaceae</taxon>
        <taxon>Clonostachys</taxon>
    </lineage>
</organism>
<comment type="similarity">
    <text evidence="3">Belongs to the acyl-CoA dehydrogenase family.</text>
</comment>
<dbReference type="GO" id="GO:0071949">
    <property type="term" value="F:FAD binding"/>
    <property type="evidence" value="ECO:0007669"/>
    <property type="project" value="InterPro"/>
</dbReference>